<dbReference type="InterPro" id="IPR011641">
    <property type="entry name" value="Tyr-kin_ephrin_A/B_rcpt-like"/>
</dbReference>
<dbReference type="EMBL" id="CALNXJ010000030">
    <property type="protein sequence ID" value="CAH3136873.1"/>
    <property type="molecule type" value="Genomic_DNA"/>
</dbReference>
<dbReference type="Gene3D" id="2.10.50.10">
    <property type="entry name" value="Tumor Necrosis Factor Receptor, subunit A, domain 2"/>
    <property type="match status" value="1"/>
</dbReference>
<name>A0AAU9X599_9CNID</name>
<feature type="non-terminal residue" evidence="4">
    <location>
        <position position="1"/>
    </location>
</feature>
<comment type="caution">
    <text evidence="4">The sequence shown here is derived from an EMBL/GenBank/DDBJ whole genome shotgun (WGS) entry which is preliminary data.</text>
</comment>
<evidence type="ECO:0000256" key="2">
    <source>
        <dbReference type="SAM" id="Phobius"/>
    </source>
</evidence>
<reference evidence="4 5" key="1">
    <citation type="submission" date="2022-05" db="EMBL/GenBank/DDBJ databases">
        <authorList>
            <consortium name="Genoscope - CEA"/>
            <person name="William W."/>
        </authorList>
    </citation>
    <scope>NUCLEOTIDE SEQUENCE [LARGE SCALE GENOMIC DNA]</scope>
</reference>
<keyword evidence="5" id="KW-1185">Reference proteome</keyword>
<dbReference type="Pfam" id="PF07699">
    <property type="entry name" value="Ephrin_rec_like"/>
    <property type="match status" value="1"/>
</dbReference>
<dbReference type="SMART" id="SM01411">
    <property type="entry name" value="Ephrin_rec_like"/>
    <property type="match status" value="1"/>
</dbReference>
<dbReference type="SUPFAM" id="SSF57184">
    <property type="entry name" value="Growth factor receptor domain"/>
    <property type="match status" value="1"/>
</dbReference>
<evidence type="ECO:0000313" key="5">
    <source>
        <dbReference type="Proteomes" id="UP001159428"/>
    </source>
</evidence>
<dbReference type="Proteomes" id="UP001159428">
    <property type="component" value="Unassembled WGS sequence"/>
</dbReference>
<evidence type="ECO:0000256" key="1">
    <source>
        <dbReference type="SAM" id="MobiDB-lite"/>
    </source>
</evidence>
<proteinExistence type="predicted"/>
<dbReference type="InterPro" id="IPR009030">
    <property type="entry name" value="Growth_fac_rcpt_cys_sf"/>
</dbReference>
<feature type="region of interest" description="Disordered" evidence="1">
    <location>
        <begin position="87"/>
        <end position="107"/>
    </location>
</feature>
<organism evidence="4 5">
    <name type="scientific">Pocillopora meandrina</name>
    <dbReference type="NCBI Taxonomy" id="46732"/>
    <lineage>
        <taxon>Eukaryota</taxon>
        <taxon>Metazoa</taxon>
        <taxon>Cnidaria</taxon>
        <taxon>Anthozoa</taxon>
        <taxon>Hexacorallia</taxon>
        <taxon>Scleractinia</taxon>
        <taxon>Astrocoeniina</taxon>
        <taxon>Pocilloporidae</taxon>
        <taxon>Pocillopora</taxon>
    </lineage>
</organism>
<keyword evidence="2" id="KW-1133">Transmembrane helix</keyword>
<evidence type="ECO:0000259" key="3">
    <source>
        <dbReference type="Pfam" id="PF07699"/>
    </source>
</evidence>
<keyword evidence="2" id="KW-0812">Transmembrane</keyword>
<feature type="transmembrane region" description="Helical" evidence="2">
    <location>
        <begin position="53"/>
        <end position="81"/>
    </location>
</feature>
<feature type="domain" description="Tyrosine-protein kinase ephrin type A/B receptor-like" evidence="3">
    <location>
        <begin position="6"/>
        <end position="41"/>
    </location>
</feature>
<accession>A0AAU9X599</accession>
<evidence type="ECO:0000313" key="4">
    <source>
        <dbReference type="EMBL" id="CAH3136873.1"/>
    </source>
</evidence>
<keyword evidence="2" id="KW-0472">Membrane</keyword>
<sequence>SCPVGYFHNTSECQACAVDHYQDKEAQTSCVPCPSGTSTFGELASRWQRNCKVAMAIVVPVILIVAVAIFCIHVALSHLFYRSSLRGPRRRTSETRGHNNPAYEDPMNTRVYEEIEELQFPSPHSHYQLLNTEPHTYAELRNSHSQA</sequence>
<gene>
    <name evidence="4" type="ORF">PMEA_00017576</name>
</gene>
<dbReference type="AlphaFoldDB" id="A0AAU9X599"/>
<protein>
    <recommendedName>
        <fullName evidence="3">Tyrosine-protein kinase ephrin type A/B receptor-like domain-containing protein</fullName>
    </recommendedName>
</protein>